<dbReference type="EMBL" id="SMAI01000008">
    <property type="protein sequence ID" value="TCT04022.1"/>
    <property type="molecule type" value="Genomic_DNA"/>
</dbReference>
<dbReference type="PANTHER" id="PTHR43584">
    <property type="entry name" value="NUCLEOTIDYL TRANSFERASE"/>
    <property type="match status" value="1"/>
</dbReference>
<dbReference type="CDD" id="cd02523">
    <property type="entry name" value="PC_cytidylyltransferase"/>
    <property type="match status" value="1"/>
</dbReference>
<evidence type="ECO:0000259" key="4">
    <source>
        <dbReference type="Pfam" id="PF12804"/>
    </source>
</evidence>
<dbReference type="Gene3D" id="3.90.550.10">
    <property type="entry name" value="Spore Coat Polysaccharide Biosynthesis Protein SpsA, Chain A"/>
    <property type="match status" value="1"/>
</dbReference>
<evidence type="ECO:0000256" key="2">
    <source>
        <dbReference type="ARBA" id="ARBA00022695"/>
    </source>
</evidence>
<dbReference type="InterPro" id="IPR050065">
    <property type="entry name" value="GlmU-like"/>
</dbReference>
<dbReference type="Proteomes" id="UP000294664">
    <property type="component" value="Unassembled WGS sequence"/>
</dbReference>
<keyword evidence="1" id="KW-0808">Transferase</keyword>
<reference evidence="5 6" key="1">
    <citation type="submission" date="2019-03" db="EMBL/GenBank/DDBJ databases">
        <title>Genomic Encyclopedia of Type Strains, Phase IV (KMG-IV): sequencing the most valuable type-strain genomes for metagenomic binning, comparative biology and taxonomic classification.</title>
        <authorList>
            <person name="Goeker M."/>
        </authorList>
    </citation>
    <scope>NUCLEOTIDE SEQUENCE [LARGE SCALE GENOMIC DNA]</scope>
    <source>
        <strain evidence="5 6">DSM 9035</strain>
    </source>
</reference>
<dbReference type="InterPro" id="IPR029044">
    <property type="entry name" value="Nucleotide-diphossugar_trans"/>
</dbReference>
<accession>A0A4R3LTZ3</accession>
<evidence type="ECO:0000313" key="6">
    <source>
        <dbReference type="Proteomes" id="UP000294664"/>
    </source>
</evidence>
<feature type="domain" description="MobA-like NTP transferase" evidence="4">
    <location>
        <begin position="7"/>
        <end position="161"/>
    </location>
</feature>
<dbReference type="AlphaFoldDB" id="A0A4R3LTZ3"/>
<dbReference type="SUPFAM" id="SSF53448">
    <property type="entry name" value="Nucleotide-diphospho-sugar transferases"/>
    <property type="match status" value="1"/>
</dbReference>
<evidence type="ECO:0000256" key="1">
    <source>
        <dbReference type="ARBA" id="ARBA00022679"/>
    </source>
</evidence>
<keyword evidence="5" id="KW-0418">Kinase</keyword>
<organism evidence="5 6">
    <name type="scientific">Aquabacter spiritensis</name>
    <dbReference type="NCBI Taxonomy" id="933073"/>
    <lineage>
        <taxon>Bacteria</taxon>
        <taxon>Pseudomonadati</taxon>
        <taxon>Pseudomonadota</taxon>
        <taxon>Alphaproteobacteria</taxon>
        <taxon>Hyphomicrobiales</taxon>
        <taxon>Xanthobacteraceae</taxon>
        <taxon>Aquabacter</taxon>
    </lineage>
</organism>
<keyword evidence="6" id="KW-1185">Reference proteome</keyword>
<dbReference type="PANTHER" id="PTHR43584:SF5">
    <property type="entry name" value="PROTEIN LICC"/>
    <property type="match status" value="1"/>
</dbReference>
<dbReference type="RefSeq" id="WP_132032393.1">
    <property type="nucleotide sequence ID" value="NZ_SMAI01000008.1"/>
</dbReference>
<protein>
    <submittedName>
        <fullName evidence="5">Choline kinase</fullName>
    </submittedName>
</protein>
<evidence type="ECO:0000256" key="3">
    <source>
        <dbReference type="ARBA" id="ARBA00022842"/>
    </source>
</evidence>
<name>A0A4R3LTZ3_9HYPH</name>
<proteinExistence type="predicted"/>
<dbReference type="GO" id="GO:0016301">
    <property type="term" value="F:kinase activity"/>
    <property type="evidence" value="ECO:0007669"/>
    <property type="project" value="UniProtKB-KW"/>
</dbReference>
<dbReference type="OrthoDB" id="9814110at2"/>
<gene>
    <name evidence="5" type="ORF">EDC64_108188</name>
</gene>
<keyword evidence="3" id="KW-0460">Magnesium</keyword>
<dbReference type="GO" id="GO:0016779">
    <property type="term" value="F:nucleotidyltransferase activity"/>
    <property type="evidence" value="ECO:0007669"/>
    <property type="project" value="UniProtKB-KW"/>
</dbReference>
<comment type="caution">
    <text evidence="5">The sequence shown here is derived from an EMBL/GenBank/DDBJ whole genome shotgun (WGS) entry which is preliminary data.</text>
</comment>
<evidence type="ECO:0000313" key="5">
    <source>
        <dbReference type="EMBL" id="TCT04022.1"/>
    </source>
</evidence>
<dbReference type="Pfam" id="PF12804">
    <property type="entry name" value="NTP_transf_3"/>
    <property type="match status" value="1"/>
</dbReference>
<dbReference type="InterPro" id="IPR025877">
    <property type="entry name" value="MobA-like_NTP_Trfase"/>
</dbReference>
<keyword evidence="2" id="KW-0548">Nucleotidyltransferase</keyword>
<sequence length="248" mass="26770">MARVDQAVFLAAGRGVRLGPRGREIPKGFLEVGGTSLIERAVGLLNAAGIRDVTIVTGHLHAHYDALARRLPGVRTVHNPDFAESGSARSLAVGLAATEGPLLLLEADAIWEKAALTAVLRKTYPSLLLASGPTGGGDEVWIWAQSGTPRPVLDFMSKRCATRRGPPFGELVGITRIGAAFRAALLATEDRFFTSDPKGDYEDWLIAAATRVPLPLRRIDDLVWAEIDDEAMYARARATVWPRLAARE</sequence>